<feature type="transmembrane region" description="Helical" evidence="7">
    <location>
        <begin position="91"/>
        <end position="115"/>
    </location>
</feature>
<comment type="similarity">
    <text evidence="6">Belongs to the DESIGUAL family.</text>
</comment>
<organism evidence="8 9">
    <name type="scientific">Platanthera guangdongensis</name>
    <dbReference type="NCBI Taxonomy" id="2320717"/>
    <lineage>
        <taxon>Eukaryota</taxon>
        <taxon>Viridiplantae</taxon>
        <taxon>Streptophyta</taxon>
        <taxon>Embryophyta</taxon>
        <taxon>Tracheophyta</taxon>
        <taxon>Spermatophyta</taxon>
        <taxon>Magnoliopsida</taxon>
        <taxon>Liliopsida</taxon>
        <taxon>Asparagales</taxon>
        <taxon>Orchidaceae</taxon>
        <taxon>Orchidoideae</taxon>
        <taxon>Orchideae</taxon>
        <taxon>Orchidinae</taxon>
        <taxon>Platanthera</taxon>
    </lineage>
</organism>
<sequence>METKTMLVYGFTGFLGLLSAVLAFAAEARRIRVRHSPPFLSQYFRTLVLQFTVYFPRKEGVLGLSLVSLIFSSDVVTRMGHCIYPKSSALYLGLLSVISLVMAQAVINIFAGCICCKRISNSSNANWTVALIAFIGSWISFVIASVMLMAGATLNDQKTMQKMYSGNYCYVVKVGVFSGGALLSLSSVSLGLIYCAALKKSQNPQPLDYRHSRSIALGQPQNSPPIVDPVFLHEDTYKRLQIP</sequence>
<evidence type="ECO:0000256" key="1">
    <source>
        <dbReference type="ARBA" id="ARBA00004127"/>
    </source>
</evidence>
<protein>
    <submittedName>
        <fullName evidence="8">Uncharacterized protein</fullName>
    </submittedName>
</protein>
<dbReference type="Proteomes" id="UP001412067">
    <property type="component" value="Unassembled WGS sequence"/>
</dbReference>
<feature type="transmembrane region" description="Helical" evidence="7">
    <location>
        <begin position="127"/>
        <end position="150"/>
    </location>
</feature>
<evidence type="ECO:0000256" key="6">
    <source>
        <dbReference type="ARBA" id="ARBA00029467"/>
    </source>
</evidence>
<evidence type="ECO:0000256" key="3">
    <source>
        <dbReference type="ARBA" id="ARBA00022729"/>
    </source>
</evidence>
<dbReference type="EMBL" id="JBBWWR010000013">
    <property type="protein sequence ID" value="KAK8955164.1"/>
    <property type="molecule type" value="Genomic_DNA"/>
</dbReference>
<keyword evidence="5 7" id="KW-0472">Membrane</keyword>
<evidence type="ECO:0000256" key="2">
    <source>
        <dbReference type="ARBA" id="ARBA00022692"/>
    </source>
</evidence>
<proteinExistence type="inferred from homology"/>
<feature type="transmembrane region" description="Helical" evidence="7">
    <location>
        <begin position="170"/>
        <end position="197"/>
    </location>
</feature>
<dbReference type="InterPro" id="IPR052222">
    <property type="entry name" value="DESIGUAL"/>
</dbReference>
<gene>
    <name evidence="8" type="ORF">KSP40_PGU008892</name>
</gene>
<keyword evidence="4 7" id="KW-1133">Transmembrane helix</keyword>
<reference evidence="8 9" key="1">
    <citation type="journal article" date="2022" name="Nat. Plants">
        <title>Genomes of leafy and leafless Platanthera orchids illuminate the evolution of mycoheterotrophy.</title>
        <authorList>
            <person name="Li M.H."/>
            <person name="Liu K.W."/>
            <person name="Li Z."/>
            <person name="Lu H.C."/>
            <person name="Ye Q.L."/>
            <person name="Zhang D."/>
            <person name="Wang J.Y."/>
            <person name="Li Y.F."/>
            <person name="Zhong Z.M."/>
            <person name="Liu X."/>
            <person name="Yu X."/>
            <person name="Liu D.K."/>
            <person name="Tu X.D."/>
            <person name="Liu B."/>
            <person name="Hao Y."/>
            <person name="Liao X.Y."/>
            <person name="Jiang Y.T."/>
            <person name="Sun W.H."/>
            <person name="Chen J."/>
            <person name="Chen Y.Q."/>
            <person name="Ai Y."/>
            <person name="Zhai J.W."/>
            <person name="Wu S.S."/>
            <person name="Zhou Z."/>
            <person name="Hsiao Y.Y."/>
            <person name="Wu W.L."/>
            <person name="Chen Y.Y."/>
            <person name="Lin Y.F."/>
            <person name="Hsu J.L."/>
            <person name="Li C.Y."/>
            <person name="Wang Z.W."/>
            <person name="Zhao X."/>
            <person name="Zhong W.Y."/>
            <person name="Ma X.K."/>
            <person name="Ma L."/>
            <person name="Huang J."/>
            <person name="Chen G.Z."/>
            <person name="Huang M.Z."/>
            <person name="Huang L."/>
            <person name="Peng D.H."/>
            <person name="Luo Y.B."/>
            <person name="Zou S.Q."/>
            <person name="Chen S.P."/>
            <person name="Lan S."/>
            <person name="Tsai W.C."/>
            <person name="Van de Peer Y."/>
            <person name="Liu Z.J."/>
        </authorList>
    </citation>
    <scope>NUCLEOTIDE SEQUENCE [LARGE SCALE GENOMIC DNA]</scope>
    <source>
        <strain evidence="8">Lor288</strain>
    </source>
</reference>
<dbReference type="Pfam" id="PF06749">
    <property type="entry name" value="DUF1218"/>
    <property type="match status" value="1"/>
</dbReference>
<evidence type="ECO:0000256" key="5">
    <source>
        <dbReference type="ARBA" id="ARBA00023136"/>
    </source>
</evidence>
<keyword evidence="2 7" id="KW-0812">Transmembrane</keyword>
<dbReference type="PANTHER" id="PTHR31769">
    <property type="entry name" value="OS07G0462200 PROTEIN-RELATED"/>
    <property type="match status" value="1"/>
</dbReference>
<comment type="caution">
    <text evidence="8">The sequence shown here is derived from an EMBL/GenBank/DDBJ whole genome shotgun (WGS) entry which is preliminary data.</text>
</comment>
<dbReference type="InterPro" id="IPR009606">
    <property type="entry name" value="DEAL/Modifying_wall_lignin1/2"/>
</dbReference>
<keyword evidence="9" id="KW-1185">Reference proteome</keyword>
<name>A0ABR2LY86_9ASPA</name>
<evidence type="ECO:0000313" key="8">
    <source>
        <dbReference type="EMBL" id="KAK8955164.1"/>
    </source>
</evidence>
<accession>A0ABR2LY86</accession>
<feature type="transmembrane region" description="Helical" evidence="7">
    <location>
        <begin position="6"/>
        <end position="26"/>
    </location>
</feature>
<keyword evidence="3" id="KW-0732">Signal</keyword>
<comment type="subcellular location">
    <subcellularLocation>
        <location evidence="1">Endomembrane system</location>
        <topology evidence="1">Multi-pass membrane protein</topology>
    </subcellularLocation>
</comment>
<evidence type="ECO:0000256" key="4">
    <source>
        <dbReference type="ARBA" id="ARBA00022989"/>
    </source>
</evidence>
<evidence type="ECO:0000256" key="7">
    <source>
        <dbReference type="SAM" id="Phobius"/>
    </source>
</evidence>
<evidence type="ECO:0000313" key="9">
    <source>
        <dbReference type="Proteomes" id="UP001412067"/>
    </source>
</evidence>